<comment type="catalytic activity">
    <reaction evidence="1 5">
        <text>[protein]-peptidylproline (omega=180) = [protein]-peptidylproline (omega=0)</text>
        <dbReference type="Rhea" id="RHEA:16237"/>
        <dbReference type="Rhea" id="RHEA-COMP:10747"/>
        <dbReference type="Rhea" id="RHEA-COMP:10748"/>
        <dbReference type="ChEBI" id="CHEBI:83833"/>
        <dbReference type="ChEBI" id="CHEBI:83834"/>
        <dbReference type="EC" id="5.2.1.8"/>
    </reaction>
</comment>
<dbReference type="PROSITE" id="PS50198">
    <property type="entry name" value="PPIC_PPIASE_2"/>
    <property type="match status" value="1"/>
</dbReference>
<reference evidence="10" key="1">
    <citation type="submission" date="2023-07" db="EMBL/GenBank/DDBJ databases">
        <title>A draft genome of Kazachstania heterogenica Y-27499.</title>
        <authorList>
            <person name="Donic C."/>
            <person name="Kralova J.S."/>
            <person name="Fidel L."/>
            <person name="Ben-Dor S."/>
            <person name="Jung S."/>
        </authorList>
    </citation>
    <scope>NUCLEOTIDE SEQUENCE [LARGE SCALE GENOMIC DNA]</scope>
    <source>
        <strain evidence="10">Y27499</strain>
    </source>
</reference>
<dbReference type="SUPFAM" id="SSF54534">
    <property type="entry name" value="FKBP-like"/>
    <property type="match status" value="2"/>
</dbReference>
<keyword evidence="2 4" id="KW-0697">Rotamase</keyword>
<evidence type="ECO:0000313" key="9">
    <source>
        <dbReference type="EMBL" id="KAK5773964.1"/>
    </source>
</evidence>
<feature type="region of interest" description="Disordered" evidence="6">
    <location>
        <begin position="92"/>
        <end position="140"/>
    </location>
</feature>
<dbReference type="GO" id="GO:0060255">
    <property type="term" value="P:regulation of macromolecule metabolic process"/>
    <property type="evidence" value="ECO:0007669"/>
    <property type="project" value="UniProtKB-ARBA"/>
</dbReference>
<dbReference type="InterPro" id="IPR001202">
    <property type="entry name" value="WW_dom"/>
</dbReference>
<dbReference type="Pfam" id="PF00397">
    <property type="entry name" value="WW"/>
    <property type="match status" value="1"/>
</dbReference>
<keyword evidence="10" id="KW-1185">Reference proteome</keyword>
<dbReference type="PANTHER" id="PTHR10657:SF4">
    <property type="entry name" value="PEPTIDYL-PROLYL CIS-TRANS ISOMERASE-RELATED"/>
    <property type="match status" value="1"/>
</dbReference>
<feature type="domain" description="WW" evidence="7">
    <location>
        <begin position="4"/>
        <end position="38"/>
    </location>
</feature>
<evidence type="ECO:0000256" key="2">
    <source>
        <dbReference type="ARBA" id="ARBA00023110"/>
    </source>
</evidence>
<dbReference type="GO" id="GO:0003755">
    <property type="term" value="F:peptidyl-prolyl cis-trans isomerase activity"/>
    <property type="evidence" value="ECO:0007669"/>
    <property type="project" value="UniProtKB-UniRule"/>
</dbReference>
<dbReference type="GO" id="GO:0005829">
    <property type="term" value="C:cytosol"/>
    <property type="evidence" value="ECO:0007669"/>
    <property type="project" value="TreeGrafter"/>
</dbReference>
<dbReference type="SUPFAM" id="SSF51045">
    <property type="entry name" value="WW domain"/>
    <property type="match status" value="1"/>
</dbReference>
<dbReference type="PANTHER" id="PTHR10657">
    <property type="entry name" value="PEPTIDYL-PROLYL CIS-TRANS ISOMERASE"/>
    <property type="match status" value="1"/>
</dbReference>
<evidence type="ECO:0000259" key="8">
    <source>
        <dbReference type="PROSITE" id="PS50198"/>
    </source>
</evidence>
<dbReference type="Pfam" id="PF00639">
    <property type="entry name" value="Rotamase"/>
    <property type="match status" value="1"/>
</dbReference>
<protein>
    <recommendedName>
        <fullName evidence="5">Peptidyl-prolyl cis-trans isomerase</fullName>
        <ecNumber evidence="5">5.2.1.8</ecNumber>
    </recommendedName>
</protein>
<keyword evidence="3 4" id="KW-0413">Isomerase</keyword>
<dbReference type="GO" id="GO:0080090">
    <property type="term" value="P:regulation of primary metabolic process"/>
    <property type="evidence" value="ECO:0007669"/>
    <property type="project" value="UniProtKB-ARBA"/>
</dbReference>
<dbReference type="InterPro" id="IPR036020">
    <property type="entry name" value="WW_dom_sf"/>
</dbReference>
<organism evidence="9 10">
    <name type="scientific">Arxiozyma heterogenica</name>
    <dbReference type="NCBI Taxonomy" id="278026"/>
    <lineage>
        <taxon>Eukaryota</taxon>
        <taxon>Fungi</taxon>
        <taxon>Dikarya</taxon>
        <taxon>Ascomycota</taxon>
        <taxon>Saccharomycotina</taxon>
        <taxon>Saccharomycetes</taxon>
        <taxon>Saccharomycetales</taxon>
        <taxon>Saccharomycetaceae</taxon>
        <taxon>Arxiozyma</taxon>
    </lineage>
</organism>
<dbReference type="Gene3D" id="2.20.70.10">
    <property type="match status" value="1"/>
</dbReference>
<evidence type="ECO:0000313" key="10">
    <source>
        <dbReference type="Proteomes" id="UP001306508"/>
    </source>
</evidence>
<feature type="compositionally biased region" description="Basic and acidic residues" evidence="6">
    <location>
        <begin position="103"/>
        <end position="118"/>
    </location>
</feature>
<gene>
    <name evidence="9" type="ORF">RI543_004719</name>
</gene>
<evidence type="ECO:0000256" key="5">
    <source>
        <dbReference type="RuleBase" id="RU363014"/>
    </source>
</evidence>
<dbReference type="SMART" id="SM00456">
    <property type="entry name" value="WW"/>
    <property type="match status" value="1"/>
</dbReference>
<evidence type="ECO:0000256" key="4">
    <source>
        <dbReference type="PROSITE-ProRule" id="PRU00278"/>
    </source>
</evidence>
<accession>A0AAN7WGN2</accession>
<feature type="domain" description="PpiC" evidence="8">
    <location>
        <begin position="52"/>
        <end position="201"/>
    </location>
</feature>
<comment type="caution">
    <text evidence="9">The sequence shown here is derived from an EMBL/GenBank/DDBJ whole genome shotgun (WGS) entry which is preliminary data.</text>
</comment>
<evidence type="ECO:0000259" key="7">
    <source>
        <dbReference type="PROSITE" id="PS50020"/>
    </source>
</evidence>
<name>A0AAN7WGN2_9SACH</name>
<dbReference type="CDD" id="cd00201">
    <property type="entry name" value="WW"/>
    <property type="match status" value="1"/>
</dbReference>
<dbReference type="InterPro" id="IPR046357">
    <property type="entry name" value="PPIase_dom_sf"/>
</dbReference>
<feature type="compositionally biased region" description="Basic and acidic residues" evidence="6">
    <location>
        <begin position="127"/>
        <end position="140"/>
    </location>
</feature>
<proteinExistence type="predicted"/>
<dbReference type="AlphaFoldDB" id="A0AAN7WGN2"/>
<dbReference type="Gene3D" id="3.10.50.40">
    <property type="match status" value="1"/>
</dbReference>
<dbReference type="Proteomes" id="UP001306508">
    <property type="component" value="Unassembled WGS sequence"/>
</dbReference>
<dbReference type="EMBL" id="JAWIZZ010000059">
    <property type="protein sequence ID" value="KAK5773964.1"/>
    <property type="molecule type" value="Genomic_DNA"/>
</dbReference>
<dbReference type="PROSITE" id="PS50020">
    <property type="entry name" value="WW_DOMAIN_2"/>
    <property type="match status" value="1"/>
</dbReference>
<dbReference type="InterPro" id="IPR051370">
    <property type="entry name" value="PPIase_Pin1"/>
</dbReference>
<evidence type="ECO:0000256" key="3">
    <source>
        <dbReference type="ARBA" id="ARBA00023235"/>
    </source>
</evidence>
<evidence type="ECO:0000256" key="6">
    <source>
        <dbReference type="SAM" id="MobiDB-lite"/>
    </source>
</evidence>
<dbReference type="InterPro" id="IPR000297">
    <property type="entry name" value="PPIase_PpiC"/>
</dbReference>
<evidence type="ECO:0000256" key="1">
    <source>
        <dbReference type="ARBA" id="ARBA00000971"/>
    </source>
</evidence>
<sequence>MTDTGLPEHWTIRYSKSKKREYFFNSETKKSQWEAPANTDINQLKKFLTTNPTKVHCLHILIKHKDSRRPASHRSTKITISKEDAIKELQEIQGRLNYGNEEETSKKTEDSSEKEDVSSGRSAGTKDNVDKTVHHKDKDSFENIARERSDCSSYKRGGDLGWFGRGEMQPSFEKVAFSLPIGKISDIVETDSGVHLIKRIG</sequence>
<dbReference type="GO" id="GO:0005634">
    <property type="term" value="C:nucleus"/>
    <property type="evidence" value="ECO:0007669"/>
    <property type="project" value="TreeGrafter"/>
</dbReference>
<dbReference type="EC" id="5.2.1.8" evidence="5"/>